<name>A0A9W7IXG5_HIBTR</name>
<dbReference type="AlphaFoldDB" id="A0A9W7IXG5"/>
<evidence type="ECO:0000313" key="1">
    <source>
        <dbReference type="EMBL" id="GMJ03661.1"/>
    </source>
</evidence>
<organism evidence="1 2">
    <name type="scientific">Hibiscus trionum</name>
    <name type="common">Flower of an hour</name>
    <dbReference type="NCBI Taxonomy" id="183268"/>
    <lineage>
        <taxon>Eukaryota</taxon>
        <taxon>Viridiplantae</taxon>
        <taxon>Streptophyta</taxon>
        <taxon>Embryophyta</taxon>
        <taxon>Tracheophyta</taxon>
        <taxon>Spermatophyta</taxon>
        <taxon>Magnoliopsida</taxon>
        <taxon>eudicotyledons</taxon>
        <taxon>Gunneridae</taxon>
        <taxon>Pentapetalae</taxon>
        <taxon>rosids</taxon>
        <taxon>malvids</taxon>
        <taxon>Malvales</taxon>
        <taxon>Malvaceae</taxon>
        <taxon>Malvoideae</taxon>
        <taxon>Hibiscus</taxon>
    </lineage>
</organism>
<dbReference type="Proteomes" id="UP001165190">
    <property type="component" value="Unassembled WGS sequence"/>
</dbReference>
<proteinExistence type="predicted"/>
<dbReference type="OrthoDB" id="1749531at2759"/>
<accession>A0A9W7IXG5</accession>
<comment type="caution">
    <text evidence="1">The sequence shown here is derived from an EMBL/GenBank/DDBJ whole genome shotgun (WGS) entry which is preliminary data.</text>
</comment>
<protein>
    <submittedName>
        <fullName evidence="1">Uncharacterized protein</fullName>
    </submittedName>
</protein>
<reference evidence="1" key="1">
    <citation type="submission" date="2023-05" db="EMBL/GenBank/DDBJ databases">
        <title>Genome and transcriptome analyses reveal genes involved in the formation of fine ridges on petal epidermal cells in Hibiscus trionum.</title>
        <authorList>
            <person name="Koshimizu S."/>
            <person name="Masuda S."/>
            <person name="Ishii T."/>
            <person name="Shirasu K."/>
            <person name="Hoshino A."/>
            <person name="Arita M."/>
        </authorList>
    </citation>
    <scope>NUCLEOTIDE SEQUENCE</scope>
    <source>
        <strain evidence="1">Hamamatsu line</strain>
    </source>
</reference>
<evidence type="ECO:0000313" key="2">
    <source>
        <dbReference type="Proteomes" id="UP001165190"/>
    </source>
</evidence>
<sequence length="133" mass="15399">MARHLQYISSQLRISATTSGGNEVTSTSTINHGKAKVRQDSDDAFPFSLKPVQVELPLFSSKDPEEWIASAQDYFDFYETEDHHRVTIASFRMDRIAWKRFQWMQRQRQLIGWTHLIKAIRGYGGGIRPRSVI</sequence>
<dbReference type="EMBL" id="BSYR01000037">
    <property type="protein sequence ID" value="GMJ03661.1"/>
    <property type="molecule type" value="Genomic_DNA"/>
</dbReference>
<keyword evidence="2" id="KW-1185">Reference proteome</keyword>
<gene>
    <name evidence="1" type="ORF">HRI_004035300</name>
</gene>